<keyword evidence="6" id="KW-0175">Coiled coil</keyword>
<comment type="subcellular location">
    <subcellularLocation>
        <location evidence="1">Secreted</location>
    </subcellularLocation>
</comment>
<accession>A0AAN5HYM9</accession>
<evidence type="ECO:0000256" key="2">
    <source>
        <dbReference type="ARBA" id="ARBA00006648"/>
    </source>
</evidence>
<dbReference type="GO" id="GO:0005576">
    <property type="term" value="C:extracellular region"/>
    <property type="evidence" value="ECO:0007669"/>
    <property type="project" value="UniProtKB-SubCell"/>
</dbReference>
<keyword evidence="4" id="KW-0964">Secreted</keyword>
<evidence type="ECO:0000256" key="1">
    <source>
        <dbReference type="ARBA" id="ARBA00004613"/>
    </source>
</evidence>
<dbReference type="Proteomes" id="UP001328107">
    <property type="component" value="Unassembled WGS sequence"/>
</dbReference>
<proteinExistence type="inferred from homology"/>
<dbReference type="EMBL" id="BTRK01000004">
    <property type="protein sequence ID" value="GMR45644.1"/>
    <property type="molecule type" value="Genomic_DNA"/>
</dbReference>
<protein>
    <recommendedName>
        <fullName evidence="3">Fatty-acid and retinol-binding protein 1</fullName>
    </recommendedName>
</protein>
<dbReference type="GO" id="GO:0008289">
    <property type="term" value="F:lipid binding"/>
    <property type="evidence" value="ECO:0007669"/>
    <property type="project" value="UniProtKB-KW"/>
</dbReference>
<dbReference type="PANTHER" id="PTHR31418:SF7">
    <property type="entry name" value="FATTY-ACID AND RETINOL-BINDING PROTEIN 1"/>
    <property type="match status" value="1"/>
</dbReference>
<name>A0AAN5HYM9_9BILA</name>
<sequence length="216" mass="23966">SLLCLVVLVDVAFAAPSDRQQKLLKIFGEDINITRAEGIIEEEAKRVGVSTDEYYDACTADSDAMEFTKEEQEDFKSEAAALAQLKGTQFNSRDEVLSTLEQHAPKTYAALEKRVVLIDNYMPKLDAGAQEFVRKFGDFLLDVVVILSNAENDFLGQLAVLNNTVEQLYADHRALSHESKDSLDRTFCINGALRIAANGKVEAFLGFVKALRVLIE</sequence>
<reference evidence="9" key="1">
    <citation type="submission" date="2022-10" db="EMBL/GenBank/DDBJ databases">
        <title>Genome assembly of Pristionchus species.</title>
        <authorList>
            <person name="Yoshida K."/>
            <person name="Sommer R.J."/>
        </authorList>
    </citation>
    <scope>NUCLEOTIDE SEQUENCE [LARGE SCALE GENOMIC DNA]</scope>
    <source>
        <strain evidence="9">RS5460</strain>
    </source>
</reference>
<comment type="similarity">
    <text evidence="2">Belongs to the fatty-acid and retinol-binding protein (FARBP) family.</text>
</comment>
<dbReference type="Gene3D" id="1.20.120.1100">
    <property type="match status" value="1"/>
</dbReference>
<dbReference type="InterPro" id="IPR008632">
    <property type="entry name" value="Gp-FAR-1"/>
</dbReference>
<dbReference type="PANTHER" id="PTHR31418">
    <property type="entry name" value="FATTY-ACID AND RETINOL-BINDING PROTEIN 1"/>
    <property type="match status" value="1"/>
</dbReference>
<feature type="non-terminal residue" evidence="8">
    <location>
        <position position="1"/>
    </location>
</feature>
<keyword evidence="7" id="KW-0446">Lipid-binding</keyword>
<dbReference type="AlphaFoldDB" id="A0AAN5HYM9"/>
<evidence type="ECO:0000256" key="6">
    <source>
        <dbReference type="ARBA" id="ARBA00023054"/>
    </source>
</evidence>
<keyword evidence="5" id="KW-0732">Signal</keyword>
<evidence type="ECO:0000256" key="4">
    <source>
        <dbReference type="ARBA" id="ARBA00022525"/>
    </source>
</evidence>
<evidence type="ECO:0000256" key="3">
    <source>
        <dbReference type="ARBA" id="ARBA00017453"/>
    </source>
</evidence>
<evidence type="ECO:0000313" key="9">
    <source>
        <dbReference type="Proteomes" id="UP001328107"/>
    </source>
</evidence>
<feature type="non-terminal residue" evidence="8">
    <location>
        <position position="216"/>
    </location>
</feature>
<comment type="caution">
    <text evidence="8">The sequence shown here is derived from an EMBL/GenBank/DDBJ whole genome shotgun (WGS) entry which is preliminary data.</text>
</comment>
<organism evidence="8 9">
    <name type="scientific">Pristionchus mayeri</name>
    <dbReference type="NCBI Taxonomy" id="1317129"/>
    <lineage>
        <taxon>Eukaryota</taxon>
        <taxon>Metazoa</taxon>
        <taxon>Ecdysozoa</taxon>
        <taxon>Nematoda</taxon>
        <taxon>Chromadorea</taxon>
        <taxon>Rhabditida</taxon>
        <taxon>Rhabditina</taxon>
        <taxon>Diplogasteromorpha</taxon>
        <taxon>Diplogasteroidea</taxon>
        <taxon>Neodiplogasteridae</taxon>
        <taxon>Pristionchus</taxon>
    </lineage>
</organism>
<evidence type="ECO:0000256" key="5">
    <source>
        <dbReference type="ARBA" id="ARBA00022729"/>
    </source>
</evidence>
<evidence type="ECO:0000256" key="7">
    <source>
        <dbReference type="ARBA" id="ARBA00023121"/>
    </source>
</evidence>
<gene>
    <name evidence="8" type="ORF">PMAYCL1PPCAC_15839</name>
</gene>
<evidence type="ECO:0000313" key="8">
    <source>
        <dbReference type="EMBL" id="GMR45644.1"/>
    </source>
</evidence>
<keyword evidence="9" id="KW-1185">Reference proteome</keyword>